<gene>
    <name evidence="1" type="ORF">BST86_14070</name>
</gene>
<evidence type="ECO:0000313" key="1">
    <source>
        <dbReference type="EMBL" id="PRP68135.1"/>
    </source>
</evidence>
<sequence>MTAAALSPMVLPAFIQLSYEEQIRFREMLEAHTTTASNPPKKYLTAADYWTDPKNQEELMSRLSAGLSIAEIPQRS</sequence>
<dbReference type="EMBL" id="MQUC01000003">
    <property type="protein sequence ID" value="PRP68135.1"/>
    <property type="molecule type" value="Genomic_DNA"/>
</dbReference>
<accession>A0A2S9WXE9</accession>
<dbReference type="AlphaFoldDB" id="A0A2S9WXE9"/>
<proteinExistence type="predicted"/>
<dbReference type="RefSeq" id="WP_146126780.1">
    <property type="nucleotide sequence ID" value="NZ_MQUC01000003.1"/>
</dbReference>
<organism evidence="1 2">
    <name type="scientific">Nonlabens agnitus</name>
    <dbReference type="NCBI Taxonomy" id="870484"/>
    <lineage>
        <taxon>Bacteria</taxon>
        <taxon>Pseudomonadati</taxon>
        <taxon>Bacteroidota</taxon>
        <taxon>Flavobacteriia</taxon>
        <taxon>Flavobacteriales</taxon>
        <taxon>Flavobacteriaceae</taxon>
        <taxon>Nonlabens</taxon>
    </lineage>
</organism>
<reference evidence="1 2" key="1">
    <citation type="submission" date="2016-11" db="EMBL/GenBank/DDBJ databases">
        <title>Trade-off between light-utilization and light-protection in marine flavobacteria.</title>
        <authorList>
            <person name="Kumagai Y."/>
        </authorList>
    </citation>
    <scope>NUCLEOTIDE SEQUENCE [LARGE SCALE GENOMIC DNA]</scope>
    <source>
        <strain evidence="1 2">JCM 17109</strain>
    </source>
</reference>
<dbReference type="Proteomes" id="UP000239532">
    <property type="component" value="Unassembled WGS sequence"/>
</dbReference>
<name>A0A2S9WXE9_9FLAO</name>
<evidence type="ECO:0000313" key="2">
    <source>
        <dbReference type="Proteomes" id="UP000239532"/>
    </source>
</evidence>
<keyword evidence="2" id="KW-1185">Reference proteome</keyword>
<comment type="caution">
    <text evidence="1">The sequence shown here is derived from an EMBL/GenBank/DDBJ whole genome shotgun (WGS) entry which is preliminary data.</text>
</comment>
<protein>
    <submittedName>
        <fullName evidence="1">Uncharacterized protein</fullName>
    </submittedName>
</protein>